<evidence type="ECO:0000256" key="1">
    <source>
        <dbReference type="SAM" id="MobiDB-lite"/>
    </source>
</evidence>
<gene>
    <name evidence="3" type="ORF">OC846_002458</name>
</gene>
<feature type="transmembrane region" description="Helical" evidence="2">
    <location>
        <begin position="256"/>
        <end position="277"/>
    </location>
</feature>
<proteinExistence type="predicted"/>
<reference evidence="3" key="1">
    <citation type="journal article" date="2023" name="PhytoFront">
        <title>Draft Genome Resources of Seven Strains of Tilletia horrida, Causal Agent of Kernel Smut of Rice.</title>
        <authorList>
            <person name="Khanal S."/>
            <person name="Antony Babu S."/>
            <person name="Zhou X.G."/>
        </authorList>
    </citation>
    <scope>NUCLEOTIDE SEQUENCE</scope>
    <source>
        <strain evidence="3">TX6</strain>
    </source>
</reference>
<evidence type="ECO:0000313" key="4">
    <source>
        <dbReference type="Proteomes" id="UP001176517"/>
    </source>
</evidence>
<dbReference type="EMBL" id="JAPDMZ010000048">
    <property type="protein sequence ID" value="KAK0553617.1"/>
    <property type="molecule type" value="Genomic_DNA"/>
</dbReference>
<dbReference type="InterPro" id="IPR050317">
    <property type="entry name" value="Plant_Fungal_Acyltransferase"/>
</dbReference>
<dbReference type="Gene3D" id="3.30.559.10">
    <property type="entry name" value="Chloramphenicol acetyltransferase-like domain"/>
    <property type="match status" value="2"/>
</dbReference>
<dbReference type="PANTHER" id="PTHR31642:SF294">
    <property type="entry name" value="ACETYLTRANSFERASE MATC1"/>
    <property type="match status" value="1"/>
</dbReference>
<keyword evidence="4" id="KW-1185">Reference proteome</keyword>
<dbReference type="InterPro" id="IPR023213">
    <property type="entry name" value="CAT-like_dom_sf"/>
</dbReference>
<dbReference type="AlphaFoldDB" id="A0AAN6GUE2"/>
<protein>
    <submittedName>
        <fullName evidence="3">Uncharacterized protein</fullName>
    </submittedName>
</protein>
<dbReference type="Proteomes" id="UP001176517">
    <property type="component" value="Unassembled WGS sequence"/>
</dbReference>
<comment type="caution">
    <text evidence="3">The sequence shown here is derived from an EMBL/GenBank/DDBJ whole genome shotgun (WGS) entry which is preliminary data.</text>
</comment>
<feature type="region of interest" description="Disordered" evidence="1">
    <location>
        <begin position="232"/>
        <end position="252"/>
    </location>
</feature>
<name>A0AAN6GUE2_9BASI</name>
<keyword evidence="2" id="KW-0472">Membrane</keyword>
<dbReference type="PANTHER" id="PTHR31642">
    <property type="entry name" value="TRICHOTHECENE 3-O-ACETYLTRANSFERASE"/>
    <property type="match status" value="1"/>
</dbReference>
<keyword evidence="2" id="KW-0812">Transmembrane</keyword>
<dbReference type="GO" id="GO:0016747">
    <property type="term" value="F:acyltransferase activity, transferring groups other than amino-acyl groups"/>
    <property type="evidence" value="ECO:0007669"/>
    <property type="project" value="TreeGrafter"/>
</dbReference>
<accession>A0AAN6GUE2</accession>
<evidence type="ECO:0000256" key="2">
    <source>
        <dbReference type="SAM" id="Phobius"/>
    </source>
</evidence>
<organism evidence="3 4">
    <name type="scientific">Tilletia horrida</name>
    <dbReference type="NCBI Taxonomy" id="155126"/>
    <lineage>
        <taxon>Eukaryota</taxon>
        <taxon>Fungi</taxon>
        <taxon>Dikarya</taxon>
        <taxon>Basidiomycota</taxon>
        <taxon>Ustilaginomycotina</taxon>
        <taxon>Exobasidiomycetes</taxon>
        <taxon>Tilletiales</taxon>
        <taxon>Tilletiaceae</taxon>
        <taxon>Tilletia</taxon>
    </lineage>
</organism>
<evidence type="ECO:0000313" key="3">
    <source>
        <dbReference type="EMBL" id="KAK0553617.1"/>
    </source>
</evidence>
<sequence>MSDAPPGYTSVPCGSLDLANNENKLRRKLATVTVTFLFGHRFDLVRLQDAYYELLRAWPFLAARLRKGRKHPELWRLQVPDRETVEGLIAFDQAGAFTKSRPPMFSCLDSSNEDIETVMPIIGLAKHVKAEPPKTPVTCDVDRKVLLKYGTHPYTAKSNNDYFTRDANILPVHVNNFRNGAAWSLTFPHVCFDAAGIKVVLTAYTNLLRGDTVAALPPLGYDPFAQLKPSNAKHGAVDDSTAVSQKQSAPPAPSPWSIVSLAGLLVLAFYFAFDLLWDRPDRQMRRVAFYLPPAAIAELKAQARADLEREIGGRASDVRISTGNVITAWIIKNDLVRRSQVAPNRSVVLATLADMRFARPNGVKEIAPNYLSNCLIPIPTDPRPASELNEMSLGSLALMLRQAIDRTRNPAELEKFVRWQVWRSTPIEEGGGHRAGEMAFFFPPSAYFTIVTDWSAFKLYDFDFSPAFENGGSDDGASKDILNILTDAHVAVHHRNAWTVAGGRDGGTWVIGYISNTERRHPAGWGRYADAESVLKSS</sequence>
<keyword evidence="2" id="KW-1133">Transmembrane helix</keyword>